<evidence type="ECO:0000256" key="5">
    <source>
        <dbReference type="ARBA" id="ARBA00023136"/>
    </source>
</evidence>
<dbReference type="GO" id="GO:0045879">
    <property type="term" value="P:negative regulation of smoothened signaling pathway"/>
    <property type="evidence" value="ECO:0007669"/>
    <property type="project" value="TreeGrafter"/>
</dbReference>
<feature type="transmembrane region" description="Helical" evidence="8">
    <location>
        <begin position="277"/>
        <end position="302"/>
    </location>
</feature>
<comment type="subcellular location">
    <subcellularLocation>
        <location evidence="1">Membrane</location>
        <topology evidence="1">Multi-pass membrane protein</topology>
    </subcellularLocation>
</comment>
<evidence type="ECO:0000256" key="4">
    <source>
        <dbReference type="ARBA" id="ARBA00022989"/>
    </source>
</evidence>
<feature type="transmembrane region" description="Helical" evidence="8">
    <location>
        <begin position="250"/>
        <end position="271"/>
    </location>
</feature>
<evidence type="ECO:0000256" key="1">
    <source>
        <dbReference type="ARBA" id="ARBA00004141"/>
    </source>
</evidence>
<feature type="region of interest" description="Disordered" evidence="7">
    <location>
        <begin position="380"/>
        <end position="415"/>
    </location>
</feature>
<proteinExistence type="inferred from homology"/>
<gene>
    <name evidence="9" type="ORF">PFISCL1PPCAC_14198</name>
</gene>
<feature type="transmembrane region" description="Helical" evidence="8">
    <location>
        <begin position="314"/>
        <end position="341"/>
    </location>
</feature>
<evidence type="ECO:0000256" key="7">
    <source>
        <dbReference type="SAM" id="MobiDB-lite"/>
    </source>
</evidence>
<dbReference type="GO" id="GO:0097108">
    <property type="term" value="F:hedgehog family protein binding"/>
    <property type="evidence" value="ECO:0007669"/>
    <property type="project" value="TreeGrafter"/>
</dbReference>
<organism evidence="9 10">
    <name type="scientific">Pristionchus fissidentatus</name>
    <dbReference type="NCBI Taxonomy" id="1538716"/>
    <lineage>
        <taxon>Eukaryota</taxon>
        <taxon>Metazoa</taxon>
        <taxon>Ecdysozoa</taxon>
        <taxon>Nematoda</taxon>
        <taxon>Chromadorea</taxon>
        <taxon>Rhabditida</taxon>
        <taxon>Rhabditina</taxon>
        <taxon>Diplogasteromorpha</taxon>
        <taxon>Diplogasteroidea</taxon>
        <taxon>Neodiplogasteridae</taxon>
        <taxon>Pristionchus</taxon>
    </lineage>
</organism>
<evidence type="ECO:0008006" key="11">
    <source>
        <dbReference type="Google" id="ProtNLM"/>
    </source>
</evidence>
<reference evidence="9" key="1">
    <citation type="submission" date="2023-10" db="EMBL/GenBank/DDBJ databases">
        <title>Genome assembly of Pristionchus species.</title>
        <authorList>
            <person name="Yoshida K."/>
            <person name="Sommer R.J."/>
        </authorList>
    </citation>
    <scope>NUCLEOTIDE SEQUENCE</scope>
    <source>
        <strain evidence="9">RS5133</strain>
    </source>
</reference>
<dbReference type="GO" id="GO:0005886">
    <property type="term" value="C:plasma membrane"/>
    <property type="evidence" value="ECO:0007669"/>
    <property type="project" value="TreeGrafter"/>
</dbReference>
<dbReference type="GO" id="GO:0005119">
    <property type="term" value="F:smoothened binding"/>
    <property type="evidence" value="ECO:0007669"/>
    <property type="project" value="TreeGrafter"/>
</dbReference>
<feature type="transmembrane region" description="Helical" evidence="8">
    <location>
        <begin position="347"/>
        <end position="374"/>
    </location>
</feature>
<keyword evidence="6" id="KW-0325">Glycoprotein</keyword>
<keyword evidence="5 8" id="KW-0472">Membrane</keyword>
<evidence type="ECO:0000256" key="2">
    <source>
        <dbReference type="ARBA" id="ARBA00005585"/>
    </source>
</evidence>
<sequence>MFAVIRGFNVDFPRQQRQIHQYRQAMADSKYVIKGEDGQAQEYWLSMMRKWLIHLDNVTDQAILDGDLKIGGELAADKALDAEVYIARAMLCSVGNNWNCATRVGRVRLVDENGVINEAGFYNLLTGWYNIESQMYYVSQASFIPLPPEWIYTKEDVLVPPADPLLYCQIPFYTTGLTATPAIMESIKDLRAICDKFTDAGLDNYPQGLAFTFWEQYLTLRWNLFLAICIIAGAVFVVISSLIFNPYCAFMVMIIVVVTTIELGGFMGIFGVKMNPISAVTLICAVGIGVEFTAHVVLAFLTSLGSVETRLQSCLLHMFVPVFHGAIATLLGIIMLAFTPFDFVFKYFFVVMSVLVLIGIFNGLCLLPVLLTFIGPKSELTPRDDPNRLPAPPPLKTKPNIAANLEQGGKGRGEG</sequence>
<keyword evidence="4 8" id="KW-1133">Transmembrane helix</keyword>
<dbReference type="SUPFAM" id="SSF82866">
    <property type="entry name" value="Multidrug efflux transporter AcrB transmembrane domain"/>
    <property type="match status" value="1"/>
</dbReference>
<comment type="similarity">
    <text evidence="2">Belongs to the patched family.</text>
</comment>
<dbReference type="AlphaFoldDB" id="A0AAV5VTU7"/>
<protein>
    <recommendedName>
        <fullName evidence="11">Patched family protein</fullName>
    </recommendedName>
</protein>
<comment type="caution">
    <text evidence="9">The sequence shown here is derived from an EMBL/GenBank/DDBJ whole genome shotgun (WGS) entry which is preliminary data.</text>
</comment>
<evidence type="ECO:0000256" key="6">
    <source>
        <dbReference type="ARBA" id="ARBA00023180"/>
    </source>
</evidence>
<keyword evidence="10" id="KW-1185">Reference proteome</keyword>
<accession>A0AAV5VTU7</accession>
<name>A0AAV5VTU7_9BILA</name>
<evidence type="ECO:0000256" key="3">
    <source>
        <dbReference type="ARBA" id="ARBA00022692"/>
    </source>
</evidence>
<feature type="non-terminal residue" evidence="9">
    <location>
        <position position="415"/>
    </location>
</feature>
<keyword evidence="3 8" id="KW-0812">Transmembrane</keyword>
<dbReference type="GO" id="GO:0008158">
    <property type="term" value="F:hedgehog receptor activity"/>
    <property type="evidence" value="ECO:0007669"/>
    <property type="project" value="TreeGrafter"/>
</dbReference>
<dbReference type="Proteomes" id="UP001432322">
    <property type="component" value="Unassembled WGS sequence"/>
</dbReference>
<dbReference type="Gene3D" id="1.20.1640.10">
    <property type="entry name" value="Multidrug efflux transporter AcrB transmembrane domain"/>
    <property type="match status" value="1"/>
</dbReference>
<dbReference type="EMBL" id="BTSY01000004">
    <property type="protein sequence ID" value="GMT22901.1"/>
    <property type="molecule type" value="Genomic_DNA"/>
</dbReference>
<evidence type="ECO:0000313" key="10">
    <source>
        <dbReference type="Proteomes" id="UP001432322"/>
    </source>
</evidence>
<feature type="transmembrane region" description="Helical" evidence="8">
    <location>
        <begin position="222"/>
        <end position="243"/>
    </location>
</feature>
<dbReference type="PANTHER" id="PTHR46022:SF6">
    <property type="entry name" value="PROTEIN PATCHED HOMOLOG 3"/>
    <property type="match status" value="1"/>
</dbReference>
<evidence type="ECO:0000313" key="9">
    <source>
        <dbReference type="EMBL" id="GMT22901.1"/>
    </source>
</evidence>
<evidence type="ECO:0000256" key="8">
    <source>
        <dbReference type="SAM" id="Phobius"/>
    </source>
</evidence>
<dbReference type="PANTHER" id="PTHR46022">
    <property type="entry name" value="PROTEIN PATCHED"/>
    <property type="match status" value="1"/>
</dbReference>